<dbReference type="EMBL" id="CP014227">
    <property type="protein sequence ID" value="AMD84145.1"/>
    <property type="molecule type" value="Genomic_DNA"/>
</dbReference>
<dbReference type="KEGG" id="chg:AXF12_00480"/>
<dbReference type="Proteomes" id="UP000065822">
    <property type="component" value="Chromosome"/>
</dbReference>
<protein>
    <submittedName>
        <fullName evidence="2">Bacteroidetes-specific putative membrane protein</fullName>
    </submittedName>
</protein>
<sequence length="317" mass="36417">MKRIVLLILAVFALGGVSFSQEMNLPQQNQYLADSEFLITPTYAGIGDFVRIRLSGVTQWVGVKGAPDYQSLAGDMRLGERSGAGLMLYNDKNGFTHQMGGKASFAHHLTLDRYDNHFVSFGISYAVNTFRIDIDKFNRAIPDQAVTNDRFTVNHNFDVGVLYRYKRWFANLTAMNILNKDTEKFYKLEPKALRNYLLYVGYRYKRDKNSNFEIEPSVLYQYYESDGRSVTDFNLKFRWMDLEDYYWVGVNYRSLNDQIFKPLNIGPAAGLKKGMVYFAYSYQLTLNEIIGYNSGTHVVTLGLDLFQGVSNCKCAQR</sequence>
<evidence type="ECO:0000313" key="2">
    <source>
        <dbReference type="EMBL" id="SNV13122.1"/>
    </source>
</evidence>
<name>A0AAX2GZ34_9FLAO</name>
<proteinExistence type="predicted"/>
<dbReference type="AlphaFoldDB" id="A0AAX2GZ34"/>
<dbReference type="Pfam" id="PF11751">
    <property type="entry name" value="PorP_SprF"/>
    <property type="match status" value="1"/>
</dbReference>
<organism evidence="2 4">
    <name type="scientific">Capnocytophaga haemolytica</name>
    <dbReference type="NCBI Taxonomy" id="45243"/>
    <lineage>
        <taxon>Bacteria</taxon>
        <taxon>Pseudomonadati</taxon>
        <taxon>Bacteroidota</taxon>
        <taxon>Flavobacteriia</taxon>
        <taxon>Flavobacteriales</taxon>
        <taxon>Flavobacteriaceae</taxon>
        <taxon>Capnocytophaga</taxon>
    </lineage>
</organism>
<evidence type="ECO:0000313" key="3">
    <source>
        <dbReference type="Proteomes" id="UP000065822"/>
    </source>
</evidence>
<dbReference type="Proteomes" id="UP000215539">
    <property type="component" value="Chromosome 1"/>
</dbReference>
<dbReference type="NCBIfam" id="TIGR03519">
    <property type="entry name" value="T9SS_PorP_fam"/>
    <property type="match status" value="1"/>
</dbReference>
<accession>A0AAX2GZ34</accession>
<dbReference type="EMBL" id="LT906449">
    <property type="protein sequence ID" value="SNV13122.1"/>
    <property type="molecule type" value="Genomic_DNA"/>
</dbReference>
<reference evidence="2 4" key="2">
    <citation type="submission" date="2017-06" db="EMBL/GenBank/DDBJ databases">
        <authorList>
            <consortium name="Pathogen Informatics"/>
        </authorList>
    </citation>
    <scope>NUCLEOTIDE SEQUENCE [LARGE SCALE GENOMIC DNA]</scope>
    <source>
        <strain evidence="2 4">NCTC12947</strain>
    </source>
</reference>
<gene>
    <name evidence="1" type="ORF">AXF12_00480</name>
    <name evidence="2" type="ORF">SAMEA44541418_01677</name>
</gene>
<evidence type="ECO:0000313" key="4">
    <source>
        <dbReference type="Proteomes" id="UP000215539"/>
    </source>
</evidence>
<keyword evidence="3" id="KW-1185">Reference proteome</keyword>
<dbReference type="InterPro" id="IPR019861">
    <property type="entry name" value="PorP/SprF_Bacteroidetes"/>
</dbReference>
<evidence type="ECO:0000313" key="1">
    <source>
        <dbReference type="EMBL" id="AMD84145.1"/>
    </source>
</evidence>
<reference evidence="1 3" key="1">
    <citation type="submission" date="2016-02" db="EMBL/GenBank/DDBJ databases">
        <authorList>
            <person name="Holder M.E."/>
            <person name="Ajami N.J."/>
            <person name="Petrosino J.F."/>
        </authorList>
    </citation>
    <scope>NUCLEOTIDE SEQUENCE [LARGE SCALE GENOMIC DNA]</scope>
    <source>
        <strain evidence="1 3">CCUG 32990</strain>
    </source>
</reference>
<dbReference type="RefSeq" id="WP_066427630.1">
    <property type="nucleotide sequence ID" value="NZ_CP014227.1"/>
</dbReference>